<keyword evidence="8 12" id="KW-0798">TonB box</keyword>
<keyword evidence="4" id="KW-0410">Iron transport</keyword>
<evidence type="ECO:0000256" key="11">
    <source>
        <dbReference type="PROSITE-ProRule" id="PRU01360"/>
    </source>
</evidence>
<dbReference type="PANTHER" id="PTHR32552">
    <property type="entry name" value="FERRICHROME IRON RECEPTOR-RELATED"/>
    <property type="match status" value="1"/>
</dbReference>
<dbReference type="EMBL" id="VITR01000001">
    <property type="protein sequence ID" value="TWB45875.1"/>
    <property type="molecule type" value="Genomic_DNA"/>
</dbReference>
<evidence type="ECO:0000259" key="14">
    <source>
        <dbReference type="Pfam" id="PF00593"/>
    </source>
</evidence>
<evidence type="ECO:0000313" key="16">
    <source>
        <dbReference type="EMBL" id="TWB45875.1"/>
    </source>
</evidence>
<feature type="domain" description="TonB-dependent receptor-like beta-barrel" evidence="14">
    <location>
        <begin position="250"/>
        <end position="726"/>
    </location>
</feature>
<evidence type="ECO:0000256" key="4">
    <source>
        <dbReference type="ARBA" id="ARBA00022496"/>
    </source>
</evidence>
<evidence type="ECO:0000256" key="7">
    <source>
        <dbReference type="ARBA" id="ARBA00023065"/>
    </source>
</evidence>
<dbReference type="InterPro" id="IPR036942">
    <property type="entry name" value="Beta-barrel_TonB_sf"/>
</dbReference>
<dbReference type="InterPro" id="IPR000531">
    <property type="entry name" value="Beta-barrel_TonB"/>
</dbReference>
<evidence type="ECO:0000256" key="5">
    <source>
        <dbReference type="ARBA" id="ARBA00022692"/>
    </source>
</evidence>
<evidence type="ECO:0000256" key="12">
    <source>
        <dbReference type="RuleBase" id="RU003357"/>
    </source>
</evidence>
<organism evidence="16 17">
    <name type="scientific">Nitrospirillum amazonense</name>
    <dbReference type="NCBI Taxonomy" id="28077"/>
    <lineage>
        <taxon>Bacteria</taxon>
        <taxon>Pseudomonadati</taxon>
        <taxon>Pseudomonadota</taxon>
        <taxon>Alphaproteobacteria</taxon>
        <taxon>Rhodospirillales</taxon>
        <taxon>Azospirillaceae</taxon>
        <taxon>Nitrospirillum</taxon>
    </lineage>
</organism>
<dbReference type="InterPro" id="IPR012910">
    <property type="entry name" value="Plug_dom"/>
</dbReference>
<dbReference type="SUPFAM" id="SSF56935">
    <property type="entry name" value="Porins"/>
    <property type="match status" value="1"/>
</dbReference>
<comment type="similarity">
    <text evidence="11 12">Belongs to the TonB-dependent receptor family.</text>
</comment>
<evidence type="ECO:0000313" key="17">
    <source>
        <dbReference type="Proteomes" id="UP000315751"/>
    </source>
</evidence>
<evidence type="ECO:0000256" key="6">
    <source>
        <dbReference type="ARBA" id="ARBA00023004"/>
    </source>
</evidence>
<sequence length="756" mass="81671">MLIREWALGASAAVIALLGTVAPVWAADEDTLQEVVVTARRRAETLQSVPQAVSAFTADDMASRQVSSTLDLVRLVPNLFGSSNTGIPGANTYYIRGLGSTEQIATIDPAVSTYVDDVVVPRQNANNYGLFDVEQMEVLRGPQGTTFGRNSTGGAISVRLRKPSEDFGGYAEATYGSYAQRTFRGDINVPVSPKILTKVTGYYSQDDGWLKNQANNENLNGLKSYGGRGAVRLLPNDDITVDLSIEHTGGSGSYLRSYYDDPTETRLAATTAGGTGNVLADALANRGLGSSAQSTAVTANLEWRLPSVTLNAITGYRTINQKFMMDFSLPASRTVNPTPYYLTNDGRYDMVSQELKAVGSFFDDRLRYVAGLYYFNEDNRTVAGQVFGTSISCSAGLYGDGNMTCGGKPGYSSVRDIRNQTDSYAAYAQADLDLTDTVTAIAGARVTHEVKALQLPATSYGGATTADLKRYGIPTDLETNVITPKFGLNYKPMPDVLLFASVTNGYKGGGWNSRTAYLPQQVTAMKPETTWSYEAGIKSTFLDHKLQVNLTGFLADTDNLQLSYTTPGPIAGTTLSTQDNAGNIEVKGLELEVRAKPFHALDIFGTVGIQQGEYTYVNPRAQSFVSSTGAYINAIDLSDQVSRFPKKSVAVGGTYTVPVPSWNASFALTAEVDYTGGFWTTAANSAPSTLTPTALNSYASNYTLVNLSLAFTTDDDLWRFKLDCKNCGDKTYLTSVFNGYYYGDPRRVTATLTRRF</sequence>
<gene>
    <name evidence="16" type="ORF">FBZ90_101210</name>
</gene>
<keyword evidence="16" id="KW-0675">Receptor</keyword>
<accession>A0A560HHG2</accession>
<dbReference type="InterPro" id="IPR039426">
    <property type="entry name" value="TonB-dep_rcpt-like"/>
</dbReference>
<dbReference type="AlphaFoldDB" id="A0A560HHG2"/>
<keyword evidence="2 11" id="KW-0813">Transport</keyword>
<feature type="chain" id="PRO_5021741524" evidence="13">
    <location>
        <begin position="27"/>
        <end position="756"/>
    </location>
</feature>
<dbReference type="Proteomes" id="UP000315751">
    <property type="component" value="Unassembled WGS sequence"/>
</dbReference>
<protein>
    <submittedName>
        <fullName evidence="16">Iron complex outermembrane receptor protein</fullName>
    </submittedName>
</protein>
<comment type="subcellular location">
    <subcellularLocation>
        <location evidence="1 11">Cell outer membrane</location>
        <topology evidence="1 11">Multi-pass membrane protein</topology>
    </subcellularLocation>
</comment>
<keyword evidence="13" id="KW-0732">Signal</keyword>
<keyword evidence="5 11" id="KW-0812">Transmembrane</keyword>
<dbReference type="Pfam" id="PF07715">
    <property type="entry name" value="Plug"/>
    <property type="match status" value="1"/>
</dbReference>
<dbReference type="OrthoDB" id="7455607at2"/>
<dbReference type="PANTHER" id="PTHR32552:SF81">
    <property type="entry name" value="TONB-DEPENDENT OUTER MEMBRANE RECEPTOR"/>
    <property type="match status" value="1"/>
</dbReference>
<evidence type="ECO:0000259" key="15">
    <source>
        <dbReference type="Pfam" id="PF07715"/>
    </source>
</evidence>
<comment type="caution">
    <text evidence="16">The sequence shown here is derived from an EMBL/GenBank/DDBJ whole genome shotgun (WGS) entry which is preliminary data.</text>
</comment>
<evidence type="ECO:0000256" key="8">
    <source>
        <dbReference type="ARBA" id="ARBA00023077"/>
    </source>
</evidence>
<feature type="domain" description="TonB-dependent receptor plug" evidence="15">
    <location>
        <begin position="46"/>
        <end position="155"/>
    </location>
</feature>
<dbReference type="GO" id="GO:0006826">
    <property type="term" value="P:iron ion transport"/>
    <property type="evidence" value="ECO:0007669"/>
    <property type="project" value="UniProtKB-KW"/>
</dbReference>
<proteinExistence type="inferred from homology"/>
<dbReference type="PROSITE" id="PS52016">
    <property type="entry name" value="TONB_DEPENDENT_REC_3"/>
    <property type="match status" value="1"/>
</dbReference>
<evidence type="ECO:0000256" key="13">
    <source>
        <dbReference type="SAM" id="SignalP"/>
    </source>
</evidence>
<keyword evidence="6" id="KW-0408">Iron</keyword>
<keyword evidence="7" id="KW-0406">Ion transport</keyword>
<dbReference type="RefSeq" id="WP_145729142.1">
    <property type="nucleotide sequence ID" value="NZ_VITR01000001.1"/>
</dbReference>
<reference evidence="16 17" key="1">
    <citation type="submission" date="2019-06" db="EMBL/GenBank/DDBJ databases">
        <title>Genomic Encyclopedia of Type Strains, Phase IV (KMG-V): Genome sequencing to study the core and pangenomes of soil and plant-associated prokaryotes.</title>
        <authorList>
            <person name="Whitman W."/>
        </authorList>
    </citation>
    <scope>NUCLEOTIDE SEQUENCE [LARGE SCALE GENOMIC DNA]</scope>
    <source>
        <strain evidence="16 17">BR 11622</strain>
    </source>
</reference>
<keyword evidence="10 11" id="KW-0998">Cell outer membrane</keyword>
<dbReference type="Gene3D" id="2.40.170.20">
    <property type="entry name" value="TonB-dependent receptor, beta-barrel domain"/>
    <property type="match status" value="1"/>
</dbReference>
<dbReference type="GO" id="GO:0009279">
    <property type="term" value="C:cell outer membrane"/>
    <property type="evidence" value="ECO:0007669"/>
    <property type="project" value="UniProtKB-SubCell"/>
</dbReference>
<evidence type="ECO:0000256" key="10">
    <source>
        <dbReference type="ARBA" id="ARBA00023237"/>
    </source>
</evidence>
<evidence type="ECO:0000256" key="9">
    <source>
        <dbReference type="ARBA" id="ARBA00023136"/>
    </source>
</evidence>
<keyword evidence="3 11" id="KW-1134">Transmembrane beta strand</keyword>
<dbReference type="Pfam" id="PF00593">
    <property type="entry name" value="TonB_dep_Rec_b-barrel"/>
    <property type="match status" value="1"/>
</dbReference>
<evidence type="ECO:0000256" key="1">
    <source>
        <dbReference type="ARBA" id="ARBA00004571"/>
    </source>
</evidence>
<evidence type="ECO:0000256" key="2">
    <source>
        <dbReference type="ARBA" id="ARBA00022448"/>
    </source>
</evidence>
<keyword evidence="17" id="KW-1185">Reference proteome</keyword>
<evidence type="ECO:0000256" key="3">
    <source>
        <dbReference type="ARBA" id="ARBA00022452"/>
    </source>
</evidence>
<keyword evidence="9 11" id="KW-0472">Membrane</keyword>
<name>A0A560HHG2_9PROT</name>
<feature type="signal peptide" evidence="13">
    <location>
        <begin position="1"/>
        <end position="26"/>
    </location>
</feature>